<feature type="compositionally biased region" description="Basic residues" evidence="1">
    <location>
        <begin position="129"/>
        <end position="142"/>
    </location>
</feature>
<dbReference type="Gramene" id="Mp7g01410.1">
    <property type="protein sequence ID" value="Mp7g01410.1.cds"/>
    <property type="gene ID" value="Mp7g01410"/>
</dbReference>
<proteinExistence type="predicted"/>
<organism evidence="2 3">
    <name type="scientific">Marchantia polymorpha</name>
    <name type="common">Common liverwort</name>
    <name type="synonym">Marchantia aquatica</name>
    <dbReference type="NCBI Taxonomy" id="3197"/>
    <lineage>
        <taxon>Eukaryota</taxon>
        <taxon>Viridiplantae</taxon>
        <taxon>Streptophyta</taxon>
        <taxon>Embryophyta</taxon>
        <taxon>Marchantiophyta</taxon>
        <taxon>Marchantiopsida</taxon>
        <taxon>Marchantiidae</taxon>
        <taxon>Marchantiales</taxon>
        <taxon>Marchantiaceae</taxon>
        <taxon>Marchantia</taxon>
    </lineage>
</organism>
<dbReference type="Proteomes" id="UP000244005">
    <property type="component" value="Unassembled WGS sequence"/>
</dbReference>
<protein>
    <submittedName>
        <fullName evidence="2">Uncharacterized protein</fullName>
    </submittedName>
</protein>
<dbReference type="EMBL" id="KZ772771">
    <property type="protein sequence ID" value="PTQ32375.1"/>
    <property type="molecule type" value="Genomic_DNA"/>
</dbReference>
<reference evidence="3" key="1">
    <citation type="journal article" date="2017" name="Cell">
        <title>Insights into land plant evolution garnered from the Marchantia polymorpha genome.</title>
        <authorList>
            <person name="Bowman J.L."/>
            <person name="Kohchi T."/>
            <person name="Yamato K.T."/>
            <person name="Jenkins J."/>
            <person name="Shu S."/>
            <person name="Ishizaki K."/>
            <person name="Yamaoka S."/>
            <person name="Nishihama R."/>
            <person name="Nakamura Y."/>
            <person name="Berger F."/>
            <person name="Adam C."/>
            <person name="Aki S.S."/>
            <person name="Althoff F."/>
            <person name="Araki T."/>
            <person name="Arteaga-Vazquez M.A."/>
            <person name="Balasubrmanian S."/>
            <person name="Barry K."/>
            <person name="Bauer D."/>
            <person name="Boehm C.R."/>
            <person name="Briginshaw L."/>
            <person name="Caballero-Perez J."/>
            <person name="Catarino B."/>
            <person name="Chen F."/>
            <person name="Chiyoda S."/>
            <person name="Chovatia M."/>
            <person name="Davies K.M."/>
            <person name="Delmans M."/>
            <person name="Demura T."/>
            <person name="Dierschke T."/>
            <person name="Dolan L."/>
            <person name="Dorantes-Acosta A.E."/>
            <person name="Eklund D.M."/>
            <person name="Florent S.N."/>
            <person name="Flores-Sandoval E."/>
            <person name="Fujiyama A."/>
            <person name="Fukuzawa H."/>
            <person name="Galik B."/>
            <person name="Grimanelli D."/>
            <person name="Grimwood J."/>
            <person name="Grossniklaus U."/>
            <person name="Hamada T."/>
            <person name="Haseloff J."/>
            <person name="Hetherington A.J."/>
            <person name="Higo A."/>
            <person name="Hirakawa Y."/>
            <person name="Hundley H.N."/>
            <person name="Ikeda Y."/>
            <person name="Inoue K."/>
            <person name="Inoue S.I."/>
            <person name="Ishida S."/>
            <person name="Jia Q."/>
            <person name="Kakita M."/>
            <person name="Kanazawa T."/>
            <person name="Kawai Y."/>
            <person name="Kawashima T."/>
            <person name="Kennedy M."/>
            <person name="Kinose K."/>
            <person name="Kinoshita T."/>
            <person name="Kohara Y."/>
            <person name="Koide E."/>
            <person name="Komatsu K."/>
            <person name="Kopischke S."/>
            <person name="Kubo M."/>
            <person name="Kyozuka J."/>
            <person name="Lagercrantz U."/>
            <person name="Lin S.S."/>
            <person name="Lindquist E."/>
            <person name="Lipzen A.M."/>
            <person name="Lu C.W."/>
            <person name="De Luna E."/>
            <person name="Martienssen R.A."/>
            <person name="Minamino N."/>
            <person name="Mizutani M."/>
            <person name="Mizutani M."/>
            <person name="Mochizuki N."/>
            <person name="Monte I."/>
            <person name="Mosher R."/>
            <person name="Nagasaki H."/>
            <person name="Nakagami H."/>
            <person name="Naramoto S."/>
            <person name="Nishitani K."/>
            <person name="Ohtani M."/>
            <person name="Okamoto T."/>
            <person name="Okumura M."/>
            <person name="Phillips J."/>
            <person name="Pollak B."/>
            <person name="Reinders A."/>
            <person name="Rovekamp M."/>
            <person name="Sano R."/>
            <person name="Sawa S."/>
            <person name="Schmid M.W."/>
            <person name="Shirakawa M."/>
            <person name="Solano R."/>
            <person name="Spunde A."/>
            <person name="Suetsugu N."/>
            <person name="Sugano S."/>
            <person name="Sugiyama A."/>
            <person name="Sun R."/>
            <person name="Suzuki Y."/>
            <person name="Takenaka M."/>
            <person name="Takezawa D."/>
            <person name="Tomogane H."/>
            <person name="Tsuzuki M."/>
            <person name="Ueda T."/>
            <person name="Umeda M."/>
            <person name="Ward J.M."/>
            <person name="Watanabe Y."/>
            <person name="Yazaki K."/>
            <person name="Yokoyama R."/>
            <person name="Yoshitake Y."/>
            <person name="Yotsui I."/>
            <person name="Zachgo S."/>
            <person name="Schmutz J."/>
        </authorList>
    </citation>
    <scope>NUCLEOTIDE SEQUENCE [LARGE SCALE GENOMIC DNA]</scope>
    <source>
        <strain evidence="3">Tak-1</strain>
    </source>
</reference>
<sequence length="249" mass="27155">MGKCSPATATAAVLKAPPRLAPTLALQRLKTPLHCISRQQLQSERIDDGPRSFPVTLPLGGRGPWTTCSTVDDGRTRQQAAAAAAAVVVEGPPGHMAPKRLPEREYGRRKPLPAPSVREAARLPCGRSRSIRRTPSRQHPFRGHRDFGPRNLLEKPSASSSSSQGDERRWRERRRPREARTGEACSWGRAREGGAEREVVGRWARVAIGGACEIRRRAAVSCCEGALACEVLAVEWEHLRGVGALACET</sequence>
<accession>A0A2R6WEU3</accession>
<evidence type="ECO:0000256" key="1">
    <source>
        <dbReference type="SAM" id="MobiDB-lite"/>
    </source>
</evidence>
<name>A0A2R6WEU3_MARPO</name>
<evidence type="ECO:0000313" key="3">
    <source>
        <dbReference type="Proteomes" id="UP000244005"/>
    </source>
</evidence>
<feature type="region of interest" description="Disordered" evidence="1">
    <location>
        <begin position="91"/>
        <end position="183"/>
    </location>
</feature>
<keyword evidence="3" id="KW-1185">Reference proteome</keyword>
<dbReference type="AlphaFoldDB" id="A0A2R6WEU3"/>
<evidence type="ECO:0000313" key="2">
    <source>
        <dbReference type="EMBL" id="PTQ32375.1"/>
    </source>
</evidence>
<gene>
    <name evidence="2" type="ORF">MARPO_0099s0015</name>
</gene>